<sequence>MECRTALIAFLVSLFLAVEVLLEVRLPILFRVDT</sequence>
<proteinExistence type="predicted"/>
<evidence type="ECO:0000313" key="2">
    <source>
        <dbReference type="Proteomes" id="UP000294656"/>
    </source>
</evidence>
<dbReference type="Proteomes" id="UP000294656">
    <property type="component" value="Unassembled WGS sequence"/>
</dbReference>
<evidence type="ECO:0000313" key="1">
    <source>
        <dbReference type="EMBL" id="TDO99393.1"/>
    </source>
</evidence>
<reference evidence="1 2" key="1">
    <citation type="submission" date="2019-03" db="EMBL/GenBank/DDBJ databases">
        <title>Genomic Encyclopedia of Type Strains, Phase III (KMG-III): the genomes of soil and plant-associated and newly described type strains.</title>
        <authorList>
            <person name="Whitman W."/>
        </authorList>
    </citation>
    <scope>NUCLEOTIDE SEQUENCE [LARGE SCALE GENOMIC DNA]</scope>
    <source>
        <strain evidence="1 2">CECT 7378</strain>
    </source>
</reference>
<comment type="caution">
    <text evidence="1">The sequence shown here is derived from an EMBL/GenBank/DDBJ whole genome shotgun (WGS) entry which is preliminary data.</text>
</comment>
<keyword evidence="2" id="KW-1185">Reference proteome</keyword>
<gene>
    <name evidence="1" type="ORF">DFP79_0374</name>
</gene>
<accession>A0A4R6MCX3</accession>
<dbReference type="EMBL" id="SNXC01000009">
    <property type="protein sequence ID" value="TDO99393.1"/>
    <property type="molecule type" value="Genomic_DNA"/>
</dbReference>
<dbReference type="AlphaFoldDB" id="A0A4R6MCX3"/>
<organism evidence="1 2">
    <name type="scientific">Marinomonas balearica</name>
    <dbReference type="NCBI Taxonomy" id="491947"/>
    <lineage>
        <taxon>Bacteria</taxon>
        <taxon>Pseudomonadati</taxon>
        <taxon>Pseudomonadota</taxon>
        <taxon>Gammaproteobacteria</taxon>
        <taxon>Oceanospirillales</taxon>
        <taxon>Oceanospirillaceae</taxon>
        <taxon>Marinomonas</taxon>
    </lineage>
</organism>
<protein>
    <submittedName>
        <fullName evidence="1">Uncharacterized protein</fullName>
    </submittedName>
</protein>
<name>A0A4R6MCX3_9GAMM</name>